<keyword evidence="3 5" id="KW-0418">Kinase</keyword>
<comment type="similarity">
    <text evidence="1 5">Belongs to the carbamate kinase family.</text>
</comment>
<organism evidence="7">
    <name type="scientific">candidate division WOR-3 bacterium</name>
    <dbReference type="NCBI Taxonomy" id="2052148"/>
    <lineage>
        <taxon>Bacteria</taxon>
        <taxon>Bacteria division WOR-3</taxon>
    </lineage>
</organism>
<evidence type="ECO:0000313" key="7">
    <source>
        <dbReference type="EMBL" id="HHS62807.1"/>
    </source>
</evidence>
<dbReference type="EMBL" id="DTHJ01000086">
    <property type="protein sequence ID" value="HHS62807.1"/>
    <property type="molecule type" value="Genomic_DNA"/>
</dbReference>
<name>A0A7C6EJ39_UNCW3</name>
<dbReference type="PIRSF" id="PIRSF000723">
    <property type="entry name" value="Carbamate_kin"/>
    <property type="match status" value="1"/>
</dbReference>
<dbReference type="InterPro" id="IPR036393">
    <property type="entry name" value="AceGlu_kinase-like_sf"/>
</dbReference>
<dbReference type="InterPro" id="IPR001048">
    <property type="entry name" value="Asp/Glu/Uridylate_kinase"/>
</dbReference>
<comment type="caution">
    <text evidence="7">The sequence shown here is derived from an EMBL/GenBank/DDBJ whole genome shotgun (WGS) entry which is preliminary data.</text>
</comment>
<keyword evidence="2 5" id="KW-0808">Transferase</keyword>
<protein>
    <recommendedName>
        <fullName evidence="4 5">Carbamate kinase</fullName>
    </recommendedName>
</protein>
<dbReference type="Pfam" id="PF00696">
    <property type="entry name" value="AA_kinase"/>
    <property type="match status" value="1"/>
</dbReference>
<sequence>MKKAVIALGGNAISSTGRDDIHVQFANTRKSLEVVVELIKQGYHLAITHGNGPQVGNALLRVERTAQEIPALPLGVIVADTEGGMGYMIEQSLQNKLKKLGIERDVVTIVTQIIVDANDPSIINPTKFVGPFYNEKQAKKLAELFNWTIKEDPGRGYRRVVPSPKPLKIVNSKIIKQLVEQGVIVIAAGGGGIPVYIEIDGTYEGVDGVIDKDLASAVLAIEIKAQILAILTAVDYVYLNYKKPDEKRLERITLSEAKKYLNEGHFPSGSMGPKIEAAIKFLESGGNEVIITSLENAKKGFFENFGTKLVPD</sequence>
<reference evidence="7" key="1">
    <citation type="journal article" date="2020" name="mSystems">
        <title>Genome- and Community-Level Interaction Insights into Carbon Utilization and Element Cycling Functions of Hydrothermarchaeota in Hydrothermal Sediment.</title>
        <authorList>
            <person name="Zhou Z."/>
            <person name="Liu Y."/>
            <person name="Xu W."/>
            <person name="Pan J."/>
            <person name="Luo Z.H."/>
            <person name="Li M."/>
        </authorList>
    </citation>
    <scope>NUCLEOTIDE SEQUENCE [LARGE SCALE GENOMIC DNA]</scope>
    <source>
        <strain evidence="7">SpSt-783</strain>
    </source>
</reference>
<dbReference type="GO" id="GO:0008804">
    <property type="term" value="F:carbamate kinase activity"/>
    <property type="evidence" value="ECO:0007669"/>
    <property type="project" value="UniProtKB-UniRule"/>
</dbReference>
<dbReference type="NCBIfam" id="TIGR00746">
    <property type="entry name" value="arcC"/>
    <property type="match status" value="1"/>
</dbReference>
<dbReference type="GO" id="GO:0005829">
    <property type="term" value="C:cytosol"/>
    <property type="evidence" value="ECO:0007669"/>
    <property type="project" value="TreeGrafter"/>
</dbReference>
<dbReference type="SUPFAM" id="SSF53633">
    <property type="entry name" value="Carbamate kinase-like"/>
    <property type="match status" value="1"/>
</dbReference>
<evidence type="ECO:0000256" key="4">
    <source>
        <dbReference type="NCBIfam" id="TIGR00746"/>
    </source>
</evidence>
<dbReference type="PRINTS" id="PR01469">
    <property type="entry name" value="CARBMTKINASE"/>
</dbReference>
<dbReference type="PANTHER" id="PTHR30409">
    <property type="entry name" value="CARBAMATE KINASE"/>
    <property type="match status" value="1"/>
</dbReference>
<proteinExistence type="inferred from homology"/>
<dbReference type="FunFam" id="3.40.1160.10:FF:000007">
    <property type="entry name" value="Carbamate kinase"/>
    <property type="match status" value="1"/>
</dbReference>
<dbReference type="AlphaFoldDB" id="A0A7C6EJ39"/>
<accession>A0A7C6EJ39</accession>
<evidence type="ECO:0000256" key="2">
    <source>
        <dbReference type="ARBA" id="ARBA00022679"/>
    </source>
</evidence>
<evidence type="ECO:0000259" key="6">
    <source>
        <dbReference type="Pfam" id="PF00696"/>
    </source>
</evidence>
<feature type="domain" description="Aspartate/glutamate/uridylate kinase" evidence="6">
    <location>
        <begin position="2"/>
        <end position="293"/>
    </location>
</feature>
<dbReference type="CDD" id="cd04235">
    <property type="entry name" value="AAK_CK"/>
    <property type="match status" value="1"/>
</dbReference>
<evidence type="ECO:0000256" key="3">
    <source>
        <dbReference type="ARBA" id="ARBA00022777"/>
    </source>
</evidence>
<dbReference type="NCBIfam" id="NF009007">
    <property type="entry name" value="PRK12352.1"/>
    <property type="match status" value="1"/>
</dbReference>
<dbReference type="PANTHER" id="PTHR30409:SF1">
    <property type="entry name" value="CARBAMATE KINASE-RELATED"/>
    <property type="match status" value="1"/>
</dbReference>
<dbReference type="InterPro" id="IPR003964">
    <property type="entry name" value="Carb_kinase"/>
</dbReference>
<gene>
    <name evidence="7" type="primary">arcC</name>
    <name evidence="7" type="ORF">ENV70_04230</name>
</gene>
<dbReference type="Gene3D" id="3.40.1160.10">
    <property type="entry name" value="Acetylglutamate kinase-like"/>
    <property type="match status" value="1"/>
</dbReference>
<dbReference type="GO" id="GO:0019546">
    <property type="term" value="P:L-arginine deiminase pathway"/>
    <property type="evidence" value="ECO:0007669"/>
    <property type="project" value="TreeGrafter"/>
</dbReference>
<evidence type="ECO:0000256" key="5">
    <source>
        <dbReference type="PIRNR" id="PIRNR000723"/>
    </source>
</evidence>
<evidence type="ECO:0000256" key="1">
    <source>
        <dbReference type="ARBA" id="ARBA00011066"/>
    </source>
</evidence>